<dbReference type="Proteomes" id="UP000179024">
    <property type="component" value="Unassembled WGS sequence"/>
</dbReference>
<sequence>MADLSQQKCVPCEGGVLPLKKKEYQTYLKIVGNWTVVEGKKIQKQFIFKNFIKAIAFINKIAAIAEAEGHHPDIRLFSWNKVEITLYTHAINGLHVNDFILAAKINKL</sequence>
<keyword evidence="4" id="KW-0456">Lyase</keyword>
<evidence type="ECO:0000256" key="4">
    <source>
        <dbReference type="ARBA" id="ARBA00023239"/>
    </source>
</evidence>
<accession>A0A1F7I5R7</accession>
<comment type="caution">
    <text evidence="5">The sequence shown here is derived from an EMBL/GenBank/DDBJ whole genome shotgun (WGS) entry which is preliminary data.</text>
</comment>
<organism evidence="5 6">
    <name type="scientific">Candidatus Roizmanbacteria bacterium RIFCSPHIGHO2_12_FULL_44_10</name>
    <dbReference type="NCBI Taxonomy" id="1802054"/>
    <lineage>
        <taxon>Bacteria</taxon>
        <taxon>Candidatus Roizmaniibacteriota</taxon>
    </lineage>
</organism>
<dbReference type="GO" id="GO:0006729">
    <property type="term" value="P:tetrahydrobiopterin biosynthetic process"/>
    <property type="evidence" value="ECO:0007669"/>
    <property type="project" value="InterPro"/>
</dbReference>
<proteinExistence type="inferred from homology"/>
<dbReference type="PANTHER" id="PTHR12599">
    <property type="entry name" value="PTERIN-4-ALPHA-CARBINOLAMINE DEHYDRATASE"/>
    <property type="match status" value="1"/>
</dbReference>
<dbReference type="PANTHER" id="PTHR12599:SF0">
    <property type="entry name" value="PTERIN-4-ALPHA-CARBINOLAMINE DEHYDRATASE"/>
    <property type="match status" value="1"/>
</dbReference>
<evidence type="ECO:0000256" key="2">
    <source>
        <dbReference type="ARBA" id="ARBA00006472"/>
    </source>
</evidence>
<dbReference type="GO" id="GO:0008124">
    <property type="term" value="F:4-alpha-hydroxytetrahydrobiopterin dehydratase activity"/>
    <property type="evidence" value="ECO:0007669"/>
    <property type="project" value="UniProtKB-EC"/>
</dbReference>
<dbReference type="InterPro" id="IPR036428">
    <property type="entry name" value="PCD_sf"/>
</dbReference>
<comment type="catalytic activity">
    <reaction evidence="1">
        <text>(4aS,6R)-4a-hydroxy-L-erythro-5,6,7,8-tetrahydrobiopterin = (6R)-L-erythro-6,7-dihydrobiopterin + H2O</text>
        <dbReference type="Rhea" id="RHEA:11920"/>
        <dbReference type="ChEBI" id="CHEBI:15377"/>
        <dbReference type="ChEBI" id="CHEBI:15642"/>
        <dbReference type="ChEBI" id="CHEBI:43120"/>
        <dbReference type="EC" id="4.2.1.96"/>
    </reaction>
</comment>
<evidence type="ECO:0000256" key="1">
    <source>
        <dbReference type="ARBA" id="ARBA00001554"/>
    </source>
</evidence>
<name>A0A1F7I5R7_9BACT</name>
<dbReference type="SUPFAM" id="SSF55248">
    <property type="entry name" value="PCD-like"/>
    <property type="match status" value="1"/>
</dbReference>
<evidence type="ECO:0000256" key="3">
    <source>
        <dbReference type="ARBA" id="ARBA00013252"/>
    </source>
</evidence>
<comment type="similarity">
    <text evidence="2">Belongs to the pterin-4-alpha-carbinolamine dehydratase family.</text>
</comment>
<dbReference type="EC" id="4.2.1.96" evidence="3"/>
<evidence type="ECO:0000313" key="6">
    <source>
        <dbReference type="Proteomes" id="UP000179024"/>
    </source>
</evidence>
<reference evidence="5 6" key="1">
    <citation type="journal article" date="2016" name="Nat. Commun.">
        <title>Thousands of microbial genomes shed light on interconnected biogeochemical processes in an aquifer system.</title>
        <authorList>
            <person name="Anantharaman K."/>
            <person name="Brown C.T."/>
            <person name="Hug L.A."/>
            <person name="Sharon I."/>
            <person name="Castelle C.J."/>
            <person name="Probst A.J."/>
            <person name="Thomas B.C."/>
            <person name="Singh A."/>
            <person name="Wilkins M.J."/>
            <person name="Karaoz U."/>
            <person name="Brodie E.L."/>
            <person name="Williams K.H."/>
            <person name="Hubbard S.S."/>
            <person name="Banfield J.F."/>
        </authorList>
    </citation>
    <scope>NUCLEOTIDE SEQUENCE [LARGE SCALE GENOMIC DNA]</scope>
</reference>
<dbReference type="AlphaFoldDB" id="A0A1F7I5R7"/>
<dbReference type="CDD" id="cd00913">
    <property type="entry name" value="PCD_DCoH_subfamily_a"/>
    <property type="match status" value="1"/>
</dbReference>
<dbReference type="EMBL" id="MGAE01000050">
    <property type="protein sequence ID" value="OGK38695.1"/>
    <property type="molecule type" value="Genomic_DNA"/>
</dbReference>
<evidence type="ECO:0000313" key="5">
    <source>
        <dbReference type="EMBL" id="OGK38695.1"/>
    </source>
</evidence>
<protein>
    <recommendedName>
        <fullName evidence="3">4a-hydroxytetrahydrobiopterin dehydratase</fullName>
        <ecNumber evidence="3">4.2.1.96</ecNumber>
    </recommendedName>
</protein>
<dbReference type="InterPro" id="IPR001533">
    <property type="entry name" value="Pterin_deHydtase"/>
</dbReference>
<dbReference type="Pfam" id="PF01329">
    <property type="entry name" value="Pterin_4a"/>
    <property type="match status" value="1"/>
</dbReference>
<dbReference type="Gene3D" id="3.30.1360.20">
    <property type="entry name" value="Transcriptional coactivator/pterin dehydratase"/>
    <property type="match status" value="1"/>
</dbReference>
<gene>
    <name evidence="5" type="ORF">A3F34_02675</name>
</gene>